<dbReference type="EC" id="4.1.3.38" evidence="8"/>
<evidence type="ECO:0000256" key="7">
    <source>
        <dbReference type="ARBA" id="ARBA00035633"/>
    </source>
</evidence>
<comment type="catalytic activity">
    <reaction evidence="9">
        <text>4-amino-4-deoxychorismate = 4-aminobenzoate + pyruvate + H(+)</text>
        <dbReference type="Rhea" id="RHEA:16201"/>
        <dbReference type="ChEBI" id="CHEBI:15361"/>
        <dbReference type="ChEBI" id="CHEBI:15378"/>
        <dbReference type="ChEBI" id="CHEBI:17836"/>
        <dbReference type="ChEBI" id="CHEBI:58406"/>
        <dbReference type="EC" id="4.1.3.38"/>
    </reaction>
</comment>
<evidence type="ECO:0000256" key="4">
    <source>
        <dbReference type="ARBA" id="ARBA00022898"/>
    </source>
</evidence>
<dbReference type="EMBL" id="ATHI01000009">
    <property type="protein sequence ID" value="EPR34547.1"/>
    <property type="molecule type" value="Genomic_DNA"/>
</dbReference>
<name>S7TBK8_9BACT</name>
<evidence type="ECO:0000256" key="6">
    <source>
        <dbReference type="ARBA" id="ARBA00023239"/>
    </source>
</evidence>
<evidence type="ECO:0000313" key="10">
    <source>
        <dbReference type="EMBL" id="EPR34547.1"/>
    </source>
</evidence>
<keyword evidence="5" id="KW-0289">Folate biosynthesis</keyword>
<reference evidence="10 11" key="1">
    <citation type="journal article" date="2013" name="Genome Announc.">
        <title>Draft genome sequences for three mercury-methylating, sulfate-reducing bacteria.</title>
        <authorList>
            <person name="Brown S.D."/>
            <person name="Hurt R.A.Jr."/>
            <person name="Gilmour C.C."/>
            <person name="Elias D.A."/>
        </authorList>
    </citation>
    <scope>NUCLEOTIDE SEQUENCE [LARGE SCALE GENOMIC DNA]</scope>
    <source>
        <strain evidence="10 11">DSM 16529</strain>
    </source>
</reference>
<dbReference type="STRING" id="1121439.dsat_2739"/>
<dbReference type="InterPro" id="IPR017824">
    <property type="entry name" value="Aminodeoxychorismate_lyase_IV"/>
</dbReference>
<dbReference type="eggNOG" id="COG0115">
    <property type="taxonomic scope" value="Bacteria"/>
</dbReference>
<gene>
    <name evidence="10" type="ORF">dsat_2739</name>
</gene>
<dbReference type="CDD" id="cd01559">
    <property type="entry name" value="ADCL_like"/>
    <property type="match status" value="1"/>
</dbReference>
<dbReference type="PATRIC" id="fig|1121439.3.peg.1143"/>
<keyword evidence="11" id="KW-1185">Reference proteome</keyword>
<dbReference type="GO" id="GO:0008696">
    <property type="term" value="F:4-amino-4-deoxychorismate lyase activity"/>
    <property type="evidence" value="ECO:0007669"/>
    <property type="project" value="UniProtKB-EC"/>
</dbReference>
<evidence type="ECO:0000256" key="5">
    <source>
        <dbReference type="ARBA" id="ARBA00022909"/>
    </source>
</evidence>
<dbReference type="PANTHER" id="PTHR42743">
    <property type="entry name" value="AMINO-ACID AMINOTRANSFERASE"/>
    <property type="match status" value="1"/>
</dbReference>
<dbReference type="PANTHER" id="PTHR42743:SF22">
    <property type="entry name" value="D-AMINO-ACID TRANSAMINASE, CHLOROPLASTIC"/>
    <property type="match status" value="1"/>
</dbReference>
<evidence type="ECO:0000256" key="9">
    <source>
        <dbReference type="ARBA" id="ARBA00049529"/>
    </source>
</evidence>
<evidence type="ECO:0000313" key="11">
    <source>
        <dbReference type="Proteomes" id="UP000014975"/>
    </source>
</evidence>
<keyword evidence="10" id="KW-0032">Aminotransferase</keyword>
<dbReference type="GO" id="GO:0030170">
    <property type="term" value="F:pyridoxal phosphate binding"/>
    <property type="evidence" value="ECO:0007669"/>
    <property type="project" value="InterPro"/>
</dbReference>
<sequence length="318" mass="35669">MPDIRIVDGDEYIERLKAAHRPGGEKMLAFYEHRLGVIGTDPRLMLMLWDDHLVHRGDGVFETMKWVDGKLYQLDPHLRRMECSAKAIHLAPPCALDDVRSICIQVARAAKRPHGMLRVLLGRGPGGFGIDPLECPVPGLYVVAYAFTPKAEEAYEKGVTAFRTSIPAKQSYLATIKSTDYLPNMLMKREALEKGVDYPICFDDQNFLAEGAVENVCLVDKQGVICVPAFDNCLAGTTMRRAIELIGTERQVDFRKIREDEIYDAHEFIVVGTTVDAVSIVRYNGKPIHDARPGPVAKRMRELLRQDLRETGVVVYDG</sequence>
<keyword evidence="6" id="KW-0456">Lyase</keyword>
<evidence type="ECO:0000256" key="1">
    <source>
        <dbReference type="ARBA" id="ARBA00001933"/>
    </source>
</evidence>
<evidence type="ECO:0000256" key="2">
    <source>
        <dbReference type="ARBA" id="ARBA00009320"/>
    </source>
</evidence>
<comment type="subunit">
    <text evidence="3">Homodimer.</text>
</comment>
<dbReference type="InterPro" id="IPR043132">
    <property type="entry name" value="BCAT-like_C"/>
</dbReference>
<comment type="caution">
    <text evidence="10">The sequence shown here is derived from an EMBL/GenBank/DDBJ whole genome shotgun (WGS) entry which is preliminary data.</text>
</comment>
<dbReference type="InterPro" id="IPR036038">
    <property type="entry name" value="Aminotransferase-like"/>
</dbReference>
<comment type="similarity">
    <text evidence="2">Belongs to the class-IV pyridoxal-phosphate-dependent aminotransferase family.</text>
</comment>
<keyword evidence="10" id="KW-0808">Transferase</keyword>
<dbReference type="Gene3D" id="3.20.10.10">
    <property type="entry name" value="D-amino Acid Aminotransferase, subunit A, domain 2"/>
    <property type="match status" value="1"/>
</dbReference>
<accession>S7TBK8</accession>
<dbReference type="GO" id="GO:0008483">
    <property type="term" value="F:transaminase activity"/>
    <property type="evidence" value="ECO:0007669"/>
    <property type="project" value="UniProtKB-KW"/>
</dbReference>
<comment type="cofactor">
    <cofactor evidence="1">
        <name>pyridoxal 5'-phosphate</name>
        <dbReference type="ChEBI" id="CHEBI:597326"/>
    </cofactor>
</comment>
<evidence type="ECO:0000256" key="8">
    <source>
        <dbReference type="ARBA" id="ARBA00035676"/>
    </source>
</evidence>
<protein>
    <recommendedName>
        <fullName evidence="8">aminodeoxychorismate lyase</fullName>
        <ecNumber evidence="8">4.1.3.38</ecNumber>
    </recommendedName>
</protein>
<dbReference type="InterPro" id="IPR050571">
    <property type="entry name" value="Class-IV_PLP-Dep_Aminotrnsfr"/>
</dbReference>
<dbReference type="OrthoDB" id="9805628at2"/>
<dbReference type="FunFam" id="3.20.10.10:FF:000002">
    <property type="entry name" value="D-alanine aminotransferase"/>
    <property type="match status" value="1"/>
</dbReference>
<dbReference type="AlphaFoldDB" id="S7TBK8"/>
<dbReference type="RefSeq" id="WP_020886624.1">
    <property type="nucleotide sequence ID" value="NZ_ATHI01000009.1"/>
</dbReference>
<evidence type="ECO:0000256" key="3">
    <source>
        <dbReference type="ARBA" id="ARBA00011738"/>
    </source>
</evidence>
<keyword evidence="4" id="KW-0663">Pyridoxal phosphate</keyword>
<dbReference type="Pfam" id="PF01063">
    <property type="entry name" value="Aminotran_4"/>
    <property type="match status" value="1"/>
</dbReference>
<dbReference type="Proteomes" id="UP000014975">
    <property type="component" value="Unassembled WGS sequence"/>
</dbReference>
<dbReference type="GO" id="GO:0046656">
    <property type="term" value="P:folic acid biosynthetic process"/>
    <property type="evidence" value="ECO:0007669"/>
    <property type="project" value="UniProtKB-KW"/>
</dbReference>
<comment type="pathway">
    <text evidence="7">Cofactor biosynthesis; tetrahydrofolate biosynthesis; 4-aminobenzoate from chorismate: step 2/2.</text>
</comment>
<dbReference type="InterPro" id="IPR001544">
    <property type="entry name" value="Aminotrans_IV"/>
</dbReference>
<dbReference type="Gene3D" id="3.30.470.10">
    <property type="match status" value="1"/>
</dbReference>
<proteinExistence type="inferred from homology"/>
<dbReference type="SUPFAM" id="SSF56752">
    <property type="entry name" value="D-aminoacid aminotransferase-like PLP-dependent enzymes"/>
    <property type="match status" value="1"/>
</dbReference>
<organism evidence="10 11">
    <name type="scientific">Alkalidesulfovibrio alkalitolerans DSM 16529</name>
    <dbReference type="NCBI Taxonomy" id="1121439"/>
    <lineage>
        <taxon>Bacteria</taxon>
        <taxon>Pseudomonadati</taxon>
        <taxon>Thermodesulfobacteriota</taxon>
        <taxon>Desulfovibrionia</taxon>
        <taxon>Desulfovibrionales</taxon>
        <taxon>Desulfovibrionaceae</taxon>
        <taxon>Alkalidesulfovibrio</taxon>
    </lineage>
</organism>
<dbReference type="InterPro" id="IPR043131">
    <property type="entry name" value="BCAT-like_N"/>
</dbReference>
<dbReference type="GO" id="GO:0008652">
    <property type="term" value="P:amino acid biosynthetic process"/>
    <property type="evidence" value="ECO:0007669"/>
    <property type="project" value="UniProtKB-ARBA"/>
</dbReference>